<gene>
    <name evidence="8" type="ORF">KC19_4G014800</name>
</gene>
<dbReference type="GO" id="GO:0006891">
    <property type="term" value="P:intra-Golgi vesicle-mediated transport"/>
    <property type="evidence" value="ECO:0007669"/>
    <property type="project" value="TreeGrafter"/>
</dbReference>
<feature type="domain" description="Trafficking protein particle complex subunit 11" evidence="5">
    <location>
        <begin position="574"/>
        <end position="663"/>
    </location>
</feature>
<comment type="caution">
    <text evidence="8">The sequence shown here is derived from an EMBL/GenBank/DDBJ whole genome shotgun (WGS) entry which is preliminary data.</text>
</comment>
<dbReference type="EMBL" id="CM026424">
    <property type="protein sequence ID" value="KAG0578334.1"/>
    <property type="molecule type" value="Genomic_DNA"/>
</dbReference>
<evidence type="ECO:0000256" key="4">
    <source>
        <dbReference type="SAM" id="MobiDB-lite"/>
    </source>
</evidence>
<evidence type="ECO:0000256" key="2">
    <source>
        <dbReference type="ARBA" id="ARBA00022448"/>
    </source>
</evidence>
<dbReference type="InterPro" id="IPR056913">
    <property type="entry name" value="TRAPPC10/Trs130_N"/>
</dbReference>
<dbReference type="GO" id="GO:1990071">
    <property type="term" value="C:TRAPPII protein complex"/>
    <property type="evidence" value="ECO:0007669"/>
    <property type="project" value="InterPro"/>
</dbReference>
<sequence>MATPPLPQPAVAKKSPERLIVAIEDVNDLWESIRGNLEARVPFKKASLNNKARNLVLVDKLVVEFVQTTDARLRRGLPGEQSLLSYGFRRPYAWLIVVTCDDLDEYKNLLKPRLKTIVQAEDHEWFIVFVSKATTDSAVKISKRVYSRIEGDFSSKKRERCCKVDLHGPDTSVWEEIELKIVECIRYSLDRRVQYYEEEVRKLSENRFMPAWNFCNFFTVKESLAFMFEMANLREDALREYDELEQIYSETVNAPHANTSAFGGLDAGDDCAALLDGTRKPVSQFAADGTVREFDFRQYLFSRQASLLFNLLRPAEVSGRGHSFIILFAKILTQHEKDLPFCMREIWVITACLALVKATSRRFSAAIVTPDTVKDFYRLQGDLYSYARTKLMRLADLIGYGHNIETSPCNSAALSMLPWPRPAVWPALPPDISRVQAKEQISPPKLSEGLGRLRKQLSLSPTVLLREANRRRASLSVGNLAEMLDLSRLSLKESPAADAADSAPAPLPPSTLPDEPISGAHSSSPEVLQKQNSIEPPMKLPEVQAAAEHALLTSISDETLRMALSSVEGFEDFFLELTRAAADNFHRSWRKRHGVVLDGEVAAVHYRRGALDAAAKLYEKVCALYGSEGWHALLVQVLPRLSECQKKLSDWAGYLSSCIKLLSLDPGPISNEDRSSIQAEIVKLAHGGLPVPVSLDVSTLITFAARGGPPLELCEGDPGTLMVTVWSGFPDDIIMDSLSLTLVTTFTADEGTKVVKSVDAPVLQPGKNRVLMTLPPQKPGSYVLGVLTGHIGQVKLRSHTYCTTSAASSKGGPPDSDDYLSNEKPLRTVLEVAKPRALVEIKPAITKGLLFGEPQWVGLIVRPLNYSLEGARVHISTGPNLQFLSDQTALLEVSKPLLAEANAPSSTDIDGMKTFHNMLENGDSLNTDDNVNGILDYDTDMPQHLLMKDGSVELPDWARMVASVLWVQVKADSDDTLCSHFSGDPHLSSPPPSPKKVPLMSPDSQIKGLTTASSANGPHATADSLHESLQHGTTGQGHVLPNGSLVSRFGMKTLKVKMEFGVSRSRLYERTIALQFTHPFRISTRIVSRGNDGRFLLQITLNSQLAAAVTIQSANLLLQPGFAHVNNHEGHPTPAWLLPLSVSASSECALLFAIRSDPVTAKDGDSDHRSGSGAGHQRQVSCLNIHYKVSGNHEAGVQAPVTDSVANSESYLKFSSSFHLKMPVLEQLVAVGMLPVPSQCPRVGQQVVFQWRVERLKEGWAASQQQESTEKTFLPRAHSDQGSEDLYYELKANEEYWMIAGRRKGFISLPQSVGSRIVLSMACVPLVAGHVHPPALRLVNIGRAHVSRSPAGPHLVCILPPAPCSALCIRKII</sequence>
<dbReference type="Pfam" id="PF11817">
    <property type="entry name" value="Foie-gras_1"/>
    <property type="match status" value="1"/>
</dbReference>
<accession>A0A8T0I4A1</accession>
<dbReference type="GO" id="GO:0005829">
    <property type="term" value="C:cytosol"/>
    <property type="evidence" value="ECO:0007669"/>
    <property type="project" value="GOC"/>
</dbReference>
<feature type="region of interest" description="Disordered" evidence="4">
    <location>
        <begin position="495"/>
        <end position="530"/>
    </location>
</feature>
<evidence type="ECO:0000256" key="1">
    <source>
        <dbReference type="ARBA" id="ARBA00004555"/>
    </source>
</evidence>
<organism evidence="8 9">
    <name type="scientific">Ceratodon purpureus</name>
    <name type="common">Fire moss</name>
    <name type="synonym">Dicranum purpureum</name>
    <dbReference type="NCBI Taxonomy" id="3225"/>
    <lineage>
        <taxon>Eukaryota</taxon>
        <taxon>Viridiplantae</taxon>
        <taxon>Streptophyta</taxon>
        <taxon>Embryophyta</taxon>
        <taxon>Bryophyta</taxon>
        <taxon>Bryophytina</taxon>
        <taxon>Bryopsida</taxon>
        <taxon>Dicranidae</taxon>
        <taxon>Pseudoditrichales</taxon>
        <taxon>Ditrichaceae</taxon>
        <taxon>Ceratodon</taxon>
    </lineage>
</organism>
<dbReference type="InterPro" id="IPR021773">
    <property type="entry name" value="TPC11"/>
</dbReference>
<dbReference type="EMBL" id="CM026424">
    <property type="protein sequence ID" value="KAG0578333.1"/>
    <property type="molecule type" value="Genomic_DNA"/>
</dbReference>
<evidence type="ECO:0000259" key="5">
    <source>
        <dbReference type="Pfam" id="PF11817"/>
    </source>
</evidence>
<dbReference type="PANTHER" id="PTHR13251">
    <property type="entry name" value="EPILEPSY HOLOPROSENCEPHALY CANDIDATE 1/TMEM1"/>
    <property type="match status" value="1"/>
</dbReference>
<keyword evidence="9" id="KW-1185">Reference proteome</keyword>
<feature type="compositionally biased region" description="Low complexity" evidence="4">
    <location>
        <begin position="495"/>
        <end position="504"/>
    </location>
</feature>
<protein>
    <recommendedName>
        <fullName evidence="10">Trafficking protein particle complex subunit 10</fullName>
    </recommendedName>
</protein>
<feature type="compositionally biased region" description="Polar residues" evidence="4">
    <location>
        <begin position="1003"/>
        <end position="1016"/>
    </location>
</feature>
<evidence type="ECO:0000313" key="8">
    <source>
        <dbReference type="EMBL" id="KAG0578334.1"/>
    </source>
</evidence>
<evidence type="ECO:0008006" key="10">
    <source>
        <dbReference type="Google" id="ProtNLM"/>
    </source>
</evidence>
<keyword evidence="3" id="KW-0333">Golgi apparatus</keyword>
<dbReference type="InterPro" id="IPR022233">
    <property type="entry name" value="TRAPPC10/Trs130_C"/>
</dbReference>
<feature type="domain" description="TRAPPC10/Trs130 C-terminal" evidence="6">
    <location>
        <begin position="1238"/>
        <end position="1338"/>
    </location>
</feature>
<dbReference type="PANTHER" id="PTHR13251:SF3">
    <property type="entry name" value="TRAFFICKING PROTEIN PARTICLE COMPLEX SUBUNIT 10"/>
    <property type="match status" value="1"/>
</dbReference>
<comment type="subcellular location">
    <subcellularLocation>
        <location evidence="1">Golgi apparatus</location>
    </subcellularLocation>
</comment>
<reference evidence="8" key="1">
    <citation type="submission" date="2020-06" db="EMBL/GenBank/DDBJ databases">
        <title>WGS assembly of Ceratodon purpureus strain R40.</title>
        <authorList>
            <person name="Carey S.B."/>
            <person name="Jenkins J."/>
            <person name="Shu S."/>
            <person name="Lovell J.T."/>
            <person name="Sreedasyam A."/>
            <person name="Maumus F."/>
            <person name="Tiley G.P."/>
            <person name="Fernandez-Pozo N."/>
            <person name="Barry K."/>
            <person name="Chen C."/>
            <person name="Wang M."/>
            <person name="Lipzen A."/>
            <person name="Daum C."/>
            <person name="Saski C.A."/>
            <person name="Payton A.C."/>
            <person name="Mcbreen J.C."/>
            <person name="Conrad R.E."/>
            <person name="Kollar L.M."/>
            <person name="Olsson S."/>
            <person name="Huttunen S."/>
            <person name="Landis J.B."/>
            <person name="Wickett N.J."/>
            <person name="Johnson M.G."/>
            <person name="Rensing S.A."/>
            <person name="Grimwood J."/>
            <person name="Schmutz J."/>
            <person name="Mcdaniel S.F."/>
        </authorList>
    </citation>
    <scope>NUCLEOTIDE SEQUENCE</scope>
    <source>
        <strain evidence="8">R40</strain>
    </source>
</reference>
<dbReference type="InterPro" id="IPR045126">
    <property type="entry name" value="TRAPPC10/Trs130"/>
</dbReference>
<feature type="domain" description="TRAPPC10/Trs130 N-terminal" evidence="7">
    <location>
        <begin position="17"/>
        <end position="317"/>
    </location>
</feature>
<name>A0A8T0I4A1_CERPU</name>
<evidence type="ECO:0000259" key="7">
    <source>
        <dbReference type="Pfam" id="PF23036"/>
    </source>
</evidence>
<proteinExistence type="predicted"/>
<dbReference type="GO" id="GO:0034498">
    <property type="term" value="P:early endosome to Golgi transport"/>
    <property type="evidence" value="ECO:0007669"/>
    <property type="project" value="TreeGrafter"/>
</dbReference>
<keyword evidence="2" id="KW-0813">Transport</keyword>
<dbReference type="Proteomes" id="UP000822688">
    <property type="component" value="Chromosome 4"/>
</dbReference>
<evidence type="ECO:0000256" key="3">
    <source>
        <dbReference type="ARBA" id="ARBA00023034"/>
    </source>
</evidence>
<evidence type="ECO:0000259" key="6">
    <source>
        <dbReference type="Pfam" id="PF12584"/>
    </source>
</evidence>
<dbReference type="Pfam" id="PF12584">
    <property type="entry name" value="TRAPPC10"/>
    <property type="match status" value="1"/>
</dbReference>
<feature type="region of interest" description="Disordered" evidence="4">
    <location>
        <begin position="981"/>
        <end position="1022"/>
    </location>
</feature>
<feature type="compositionally biased region" description="Polar residues" evidence="4">
    <location>
        <begin position="520"/>
        <end position="530"/>
    </location>
</feature>
<evidence type="ECO:0000313" key="9">
    <source>
        <dbReference type="Proteomes" id="UP000822688"/>
    </source>
</evidence>
<dbReference type="EMBL" id="CM026424">
    <property type="protein sequence ID" value="KAG0578335.1"/>
    <property type="molecule type" value="Genomic_DNA"/>
</dbReference>
<dbReference type="Pfam" id="PF23036">
    <property type="entry name" value="TRAPPC10_1st"/>
    <property type="match status" value="1"/>
</dbReference>